<dbReference type="SUPFAM" id="SSF52518">
    <property type="entry name" value="Thiamin diphosphate-binding fold (THDP-binding)"/>
    <property type="match status" value="2"/>
</dbReference>
<accession>A0ABT6FK39</accession>
<evidence type="ECO:0000256" key="1">
    <source>
        <dbReference type="ARBA" id="ARBA00001964"/>
    </source>
</evidence>
<dbReference type="Proteomes" id="UP001216907">
    <property type="component" value="Unassembled WGS sequence"/>
</dbReference>
<evidence type="ECO:0000256" key="2">
    <source>
        <dbReference type="ARBA" id="ARBA00003906"/>
    </source>
</evidence>
<keyword evidence="3" id="KW-0560">Oxidoreductase</keyword>
<evidence type="ECO:0000313" key="6">
    <source>
        <dbReference type="EMBL" id="MDG3007723.1"/>
    </source>
</evidence>
<comment type="cofactor">
    <cofactor evidence="1">
        <name>thiamine diphosphate</name>
        <dbReference type="ChEBI" id="CHEBI:58937"/>
    </cofactor>
</comment>
<dbReference type="PANTHER" id="PTHR43257">
    <property type="entry name" value="PYRUVATE DEHYDROGENASE E1 COMPONENT BETA SUBUNIT"/>
    <property type="match status" value="1"/>
</dbReference>
<name>A0ABT6FK39_9BACT</name>
<dbReference type="PANTHER" id="PTHR43257:SF2">
    <property type="entry name" value="PYRUVATE DEHYDROGENASE E1 COMPONENT SUBUNIT BETA"/>
    <property type="match status" value="1"/>
</dbReference>
<dbReference type="InterPro" id="IPR005475">
    <property type="entry name" value="Transketolase-like_Pyr-bd"/>
</dbReference>
<dbReference type="Pfam" id="PF02780">
    <property type="entry name" value="Transketolase_C"/>
    <property type="match status" value="1"/>
</dbReference>
<comment type="function">
    <text evidence="2">E1 component of the 2-oxoglutarate dehydrogenase (OGDH) complex which catalyzes the decarboxylation of 2-oxoglutarate, the first step in the conversion of 2-oxoglutarate to succinyl-CoA and CO(2).</text>
</comment>
<dbReference type="SUPFAM" id="SSF52922">
    <property type="entry name" value="TK C-terminal domain-like"/>
    <property type="match status" value="1"/>
</dbReference>
<evidence type="ECO:0000256" key="4">
    <source>
        <dbReference type="ARBA" id="ARBA00023052"/>
    </source>
</evidence>
<dbReference type="Gene3D" id="3.40.50.970">
    <property type="match status" value="2"/>
</dbReference>
<feature type="domain" description="Transketolase-like pyrimidine-binding" evidence="5">
    <location>
        <begin position="354"/>
        <end position="530"/>
    </location>
</feature>
<dbReference type="InterPro" id="IPR033248">
    <property type="entry name" value="Transketolase_C"/>
</dbReference>
<dbReference type="CDD" id="cd02000">
    <property type="entry name" value="TPP_E1_PDC_ADC_BCADC"/>
    <property type="match status" value="1"/>
</dbReference>
<dbReference type="RefSeq" id="WP_277863995.1">
    <property type="nucleotide sequence ID" value="NZ_JARRAG010000002.1"/>
</dbReference>
<dbReference type="EMBL" id="JARRAG010000002">
    <property type="protein sequence ID" value="MDG3007723.1"/>
    <property type="molecule type" value="Genomic_DNA"/>
</dbReference>
<dbReference type="InterPro" id="IPR029061">
    <property type="entry name" value="THDP-binding"/>
</dbReference>
<evidence type="ECO:0000259" key="5">
    <source>
        <dbReference type="SMART" id="SM00861"/>
    </source>
</evidence>
<dbReference type="InterPro" id="IPR009014">
    <property type="entry name" value="Transketo_C/PFOR_II"/>
</dbReference>
<sequence>MSDTSRPAEAETAPSAAAGDHRFWLSMYERMVLIREFEEGVKFLFLEGSMPGTIHQCQGQEATAVGVCSALRPDDFITSTFRGHGHALAKGLTVEELLFELYGAATGCCRGKGGSMHVGNMDRGMVPGIAIVGGGIPLAAGMALAFKMRAEPHVVACFFGDGAVAEGAFHEGVNLAAIWDLPVVFVCENNLYGASTRIDQVMRAKTVAERAASYGIRGETVDGNDVLAVYEATLRAAEECRAGSGPVLLELLTYRRTGHSRRDACAYQPKDERDAWFQQDPLDRFAQVLMGRGLIDEAGVADVKARAEERFREAVTAAGRQPMPTLADLTTDVLAGTSTPAPAALPPGTPTRRLSIAEALREGIAEEMRRDPSVFCMGEDIAVPGGWGGAFTVTLGLEKEFPDRMINTPIAELGFFGAGTGAAMVGQRPIVDVQYGDFLLLAMDQIVNNAAKMRYMSGGVVKVPLVMRAPIGATGRGSQHAQSLERYFIGVPGLKVVAVSNAYDAKGMLKAAVRDDDPVLIFEHKLLYGSKGARAEPGAVDATSDVPEGDYLVPLDRAAVRRRGAHATVLGWLLMLHYALQASERLAAEGIDVEVIDVRSLSPIDYETIGESVRKTGRVVIVEEGPRTGGVSAELAAGIMERLGEHLVAPVVRVGSADVPVPFTPILENAYRPDVDRIVQGIRNVL</sequence>
<reference evidence="6 7" key="1">
    <citation type="submission" date="2023-03" db="EMBL/GenBank/DDBJ databases">
        <title>Paludisphaera mucosa sp. nov. a novel planctomycete from northern fen.</title>
        <authorList>
            <person name="Ivanova A."/>
        </authorList>
    </citation>
    <scope>NUCLEOTIDE SEQUENCE [LARGE SCALE GENOMIC DNA]</scope>
    <source>
        <strain evidence="6 7">Pla2</strain>
    </source>
</reference>
<dbReference type="InterPro" id="IPR001017">
    <property type="entry name" value="DH_E1"/>
</dbReference>
<gene>
    <name evidence="6" type="ORF">PZE19_28505</name>
</gene>
<organism evidence="6 7">
    <name type="scientific">Paludisphaera mucosa</name>
    <dbReference type="NCBI Taxonomy" id="3030827"/>
    <lineage>
        <taxon>Bacteria</taxon>
        <taxon>Pseudomonadati</taxon>
        <taxon>Planctomycetota</taxon>
        <taxon>Planctomycetia</taxon>
        <taxon>Isosphaerales</taxon>
        <taxon>Isosphaeraceae</taxon>
        <taxon>Paludisphaera</taxon>
    </lineage>
</organism>
<dbReference type="SMART" id="SM00861">
    <property type="entry name" value="Transket_pyr"/>
    <property type="match status" value="1"/>
</dbReference>
<dbReference type="CDD" id="cd07036">
    <property type="entry name" value="TPP_PYR_E1-PDHc-beta_like"/>
    <property type="match status" value="1"/>
</dbReference>
<dbReference type="Pfam" id="PF00676">
    <property type="entry name" value="E1_dh"/>
    <property type="match status" value="1"/>
</dbReference>
<dbReference type="NCBIfam" id="NF006667">
    <property type="entry name" value="PRK09212.1"/>
    <property type="match status" value="1"/>
</dbReference>
<keyword evidence="4" id="KW-0786">Thiamine pyrophosphate</keyword>
<evidence type="ECO:0000256" key="3">
    <source>
        <dbReference type="ARBA" id="ARBA00023002"/>
    </source>
</evidence>
<proteinExistence type="predicted"/>
<dbReference type="Gene3D" id="3.40.50.920">
    <property type="match status" value="1"/>
</dbReference>
<keyword evidence="7" id="KW-1185">Reference proteome</keyword>
<protein>
    <submittedName>
        <fullName evidence="6">Dehydrogenase E1 component subunit alpha/beta</fullName>
    </submittedName>
</protein>
<evidence type="ECO:0000313" key="7">
    <source>
        <dbReference type="Proteomes" id="UP001216907"/>
    </source>
</evidence>
<comment type="caution">
    <text evidence="6">The sequence shown here is derived from an EMBL/GenBank/DDBJ whole genome shotgun (WGS) entry which is preliminary data.</text>
</comment>
<dbReference type="Pfam" id="PF02779">
    <property type="entry name" value="Transket_pyr"/>
    <property type="match status" value="1"/>
</dbReference>